<gene>
    <name evidence="12" type="ORF">A3K89_13770</name>
</gene>
<dbReference type="PRINTS" id="PR00509">
    <property type="entry name" value="PGMPMM"/>
</dbReference>
<accession>A0A177Y7T2</accession>
<dbReference type="Proteomes" id="UP000077519">
    <property type="component" value="Unassembled WGS sequence"/>
</dbReference>
<keyword evidence="3" id="KW-0597">Phosphoprotein</keyword>
<feature type="domain" description="Alpha-D-phosphohexomutase alpha/beta/alpha" evidence="11">
    <location>
        <begin position="310"/>
        <end position="420"/>
    </location>
</feature>
<keyword evidence="5 7" id="KW-0460">Magnesium</keyword>
<dbReference type="PANTHER" id="PTHR45745:SF1">
    <property type="entry name" value="PHOSPHOGLUCOMUTASE 2B-RELATED"/>
    <property type="match status" value="1"/>
</dbReference>
<dbReference type="EMBL" id="LVHI01000040">
    <property type="protein sequence ID" value="OAK51269.1"/>
    <property type="molecule type" value="Genomic_DNA"/>
</dbReference>
<dbReference type="GO" id="GO:0008973">
    <property type="term" value="F:phosphopentomutase activity"/>
    <property type="evidence" value="ECO:0007669"/>
    <property type="project" value="TreeGrafter"/>
</dbReference>
<dbReference type="SUPFAM" id="SSF55957">
    <property type="entry name" value="Phosphoglucomutase, C-terminal domain"/>
    <property type="match status" value="1"/>
</dbReference>
<dbReference type="PROSITE" id="PS00710">
    <property type="entry name" value="PGM_PMM"/>
    <property type="match status" value="1"/>
</dbReference>
<evidence type="ECO:0000313" key="13">
    <source>
        <dbReference type="Proteomes" id="UP000077519"/>
    </source>
</evidence>
<evidence type="ECO:0000259" key="11">
    <source>
        <dbReference type="Pfam" id="PF02880"/>
    </source>
</evidence>
<dbReference type="GO" id="GO:0006166">
    <property type="term" value="P:purine ribonucleoside salvage"/>
    <property type="evidence" value="ECO:0007669"/>
    <property type="project" value="TreeGrafter"/>
</dbReference>
<evidence type="ECO:0000256" key="3">
    <source>
        <dbReference type="ARBA" id="ARBA00022553"/>
    </source>
</evidence>
<dbReference type="Pfam" id="PF02880">
    <property type="entry name" value="PGM_PMM_III"/>
    <property type="match status" value="1"/>
</dbReference>
<comment type="cofactor">
    <cofactor evidence="1">
        <name>Mg(2+)</name>
        <dbReference type="ChEBI" id="CHEBI:18420"/>
    </cofactor>
</comment>
<dbReference type="SUPFAM" id="SSF53738">
    <property type="entry name" value="Phosphoglucomutase, first 3 domains"/>
    <property type="match status" value="3"/>
</dbReference>
<feature type="domain" description="Alpha-D-phosphohexomutase C-terminal" evidence="8">
    <location>
        <begin position="479"/>
        <end position="520"/>
    </location>
</feature>
<protein>
    <submittedName>
        <fullName evidence="12">Phosphomannomutase</fullName>
    </submittedName>
</protein>
<comment type="caution">
    <text evidence="12">The sequence shown here is derived from an EMBL/GenBank/DDBJ whole genome shotgun (WGS) entry which is preliminary data.</text>
</comment>
<dbReference type="InterPro" id="IPR005843">
    <property type="entry name" value="A-D-PHexomutase_C"/>
</dbReference>
<evidence type="ECO:0000313" key="12">
    <source>
        <dbReference type="EMBL" id="OAK51269.1"/>
    </source>
</evidence>
<name>A0A177Y7T2_9NOCA</name>
<reference evidence="12 13" key="1">
    <citation type="submission" date="2016-03" db="EMBL/GenBank/DDBJ databases">
        <title>Genome sequence of Rhodococcus kyotonensis KB10.</title>
        <authorList>
            <person name="Jeong H."/>
            <person name="Hong C.E."/>
            <person name="Jo S.H."/>
            <person name="Park J.M."/>
        </authorList>
    </citation>
    <scope>NUCLEOTIDE SEQUENCE [LARGE SCALE GENOMIC DNA]</scope>
    <source>
        <strain evidence="12 13">KB10</strain>
    </source>
</reference>
<dbReference type="InterPro" id="IPR016055">
    <property type="entry name" value="A-D-PHexomutase_a/b/a-I/II/III"/>
</dbReference>
<evidence type="ECO:0000256" key="5">
    <source>
        <dbReference type="ARBA" id="ARBA00022842"/>
    </source>
</evidence>
<dbReference type="GO" id="GO:0005975">
    <property type="term" value="P:carbohydrate metabolic process"/>
    <property type="evidence" value="ECO:0007669"/>
    <property type="project" value="InterPro"/>
</dbReference>
<dbReference type="Pfam" id="PF02878">
    <property type="entry name" value="PGM_PMM_I"/>
    <property type="match status" value="1"/>
</dbReference>
<dbReference type="InterPro" id="IPR016066">
    <property type="entry name" value="A-D-PHexomutase_CS"/>
</dbReference>
<dbReference type="Pfam" id="PF02879">
    <property type="entry name" value="PGM_PMM_II"/>
    <property type="match status" value="1"/>
</dbReference>
<dbReference type="AlphaFoldDB" id="A0A177Y7T2"/>
<feature type="domain" description="Alpha-D-phosphohexomutase alpha/beta/alpha" evidence="9">
    <location>
        <begin position="45"/>
        <end position="179"/>
    </location>
</feature>
<dbReference type="Gene3D" id="3.40.120.10">
    <property type="entry name" value="Alpha-D-Glucose-1,6-Bisphosphate, subunit A, domain 3"/>
    <property type="match status" value="3"/>
</dbReference>
<keyword evidence="13" id="KW-1185">Reference proteome</keyword>
<dbReference type="InterPro" id="IPR005844">
    <property type="entry name" value="A-D-PHexomutase_a/b/a-I"/>
</dbReference>
<evidence type="ECO:0000256" key="2">
    <source>
        <dbReference type="ARBA" id="ARBA00010231"/>
    </source>
</evidence>
<keyword evidence="6" id="KW-0413">Isomerase</keyword>
<organism evidence="12 13">
    <name type="scientific">Rhodococcoides kyotonense</name>
    <dbReference type="NCBI Taxonomy" id="398843"/>
    <lineage>
        <taxon>Bacteria</taxon>
        <taxon>Bacillati</taxon>
        <taxon>Actinomycetota</taxon>
        <taxon>Actinomycetes</taxon>
        <taxon>Mycobacteriales</taxon>
        <taxon>Nocardiaceae</taxon>
        <taxon>Rhodococcoides</taxon>
    </lineage>
</organism>
<evidence type="ECO:0000259" key="8">
    <source>
        <dbReference type="Pfam" id="PF00408"/>
    </source>
</evidence>
<proteinExistence type="inferred from homology"/>
<dbReference type="PANTHER" id="PTHR45745">
    <property type="entry name" value="PHOSPHOMANNOMUTASE 45A"/>
    <property type="match status" value="1"/>
</dbReference>
<evidence type="ECO:0000256" key="1">
    <source>
        <dbReference type="ARBA" id="ARBA00001946"/>
    </source>
</evidence>
<dbReference type="InterPro" id="IPR005845">
    <property type="entry name" value="A-D-PHexomutase_a/b/a-II"/>
</dbReference>
<dbReference type="InterPro" id="IPR005841">
    <property type="entry name" value="Alpha-D-phosphohexomutase_SF"/>
</dbReference>
<keyword evidence="4 7" id="KW-0479">Metal-binding</keyword>
<comment type="similarity">
    <text evidence="2 7">Belongs to the phosphohexose mutase family.</text>
</comment>
<dbReference type="GO" id="GO:0000287">
    <property type="term" value="F:magnesium ion binding"/>
    <property type="evidence" value="ECO:0007669"/>
    <property type="project" value="InterPro"/>
</dbReference>
<evidence type="ECO:0000256" key="4">
    <source>
        <dbReference type="ARBA" id="ARBA00022723"/>
    </source>
</evidence>
<dbReference type="Gene3D" id="3.30.310.50">
    <property type="entry name" value="Alpha-D-phosphohexomutase, C-terminal domain"/>
    <property type="match status" value="1"/>
</dbReference>
<feature type="domain" description="Alpha-D-phosphohexomutase alpha/beta/alpha" evidence="10">
    <location>
        <begin position="201"/>
        <end position="298"/>
    </location>
</feature>
<dbReference type="InterPro" id="IPR005846">
    <property type="entry name" value="A-D-PHexomutase_a/b/a-III"/>
</dbReference>
<sequence length="541" mass="56042">MTSEPSALAEQVAAWIAGDPDPSTREELSELTDDELAERFRAPLSFGTAGLRGEVRAGPNGMNVAVVVRTSAGIGAWLQKKCLGGSTVVVGRDARHGSETFATAAAETLAAQGFSVVLLPRPLPTPVLAFAVRALGADLGVQITASHNPAADNGYKVYLRGGAQLVPPADKEIEAEIAAVGPAVDVPRTQVSPGGSDVAARYLDTLPALVRSPRRAIRIALTPLHGVGGELALTALRGLGFRDIHVVESQFAPDPEFPTVAFPNPEESGAADAVLALAAEVNADLAIALDPDADRCAIGIPGPTGWRMLTGDETGALLADHILTTAPPNSLVANTIVSSQLLAALAPARGARYARTLTGFKWLVRAGQGLVYAYEEAIGHCVDPEHVLDKDGISGAVVLADLTALCAADGRTLQNMLDDLAVEFGVHAGAQVSKRVTDLDDIASMMKALRATPPTELAGIDVTVTDFLSQRGPLRTDAVELAGDGIRVVVRPSGTEPKVKAYLEAVVPVADRAGLADARAAAESTLEALKKATSSLVRANV</sequence>
<evidence type="ECO:0000256" key="7">
    <source>
        <dbReference type="RuleBase" id="RU004326"/>
    </source>
</evidence>
<evidence type="ECO:0000259" key="10">
    <source>
        <dbReference type="Pfam" id="PF02879"/>
    </source>
</evidence>
<dbReference type="InterPro" id="IPR036900">
    <property type="entry name" value="A-D-PHexomutase_C_sf"/>
</dbReference>
<dbReference type="Pfam" id="PF00408">
    <property type="entry name" value="PGM_PMM_IV"/>
    <property type="match status" value="1"/>
</dbReference>
<evidence type="ECO:0000256" key="6">
    <source>
        <dbReference type="ARBA" id="ARBA00023235"/>
    </source>
</evidence>
<evidence type="ECO:0000259" key="9">
    <source>
        <dbReference type="Pfam" id="PF02878"/>
    </source>
</evidence>
<dbReference type="CDD" id="cd05799">
    <property type="entry name" value="PGM2"/>
    <property type="match status" value="1"/>
</dbReference>